<dbReference type="RefSeq" id="WP_050055885.1">
    <property type="nucleotide sequence ID" value="NZ_CAQI01000046.1"/>
</dbReference>
<comment type="cofactor">
    <cofactor evidence="2">
        <name>Zn(2+)</name>
        <dbReference type="ChEBI" id="CHEBI:29105"/>
    </cofactor>
    <text evidence="2">Binds 1 zinc ion per subunit.</text>
</comment>
<sequence length="305" mass="33313">MTASSNAPKGEHSPLRLLAVHAHPDDESSKGAATMAKYAAEGVEVMVATCTDGSRGDIQNPAVEDAPHPKRDMAGARRLEMERAAKILGIKQRWLGFVDSGLPEGDPLPPLPAGSFATLPLHQAAAPLVRLVRSFKPHVILSYDENGGYPHPDHIMAHRVAVEAFEAAGDPARYPDAGGPWEPSKLYYDRAFSPERFRALHFALEEAGLQSPYAERLAAWLESDAEGHTPPPAPHPTTTQVDCGDFFEVRDDALRAHSTQVDPLGFFFAVSPEMQRRAWPWEDYSLISSRVPSGLPEKDLFAGLR</sequence>
<accession>A0A024H575</accession>
<evidence type="ECO:0000313" key="4">
    <source>
        <dbReference type="EMBL" id="CCQ47017.1"/>
    </source>
</evidence>
<dbReference type="SUPFAM" id="SSF102588">
    <property type="entry name" value="LmbE-like"/>
    <property type="match status" value="1"/>
</dbReference>
<comment type="similarity">
    <text evidence="2">Belongs to the MshB deacetylase family. Mca subfamily.</text>
</comment>
<comment type="caution">
    <text evidence="4">The sequence shown here is derived from an EMBL/GenBank/DDBJ whole genome shotgun (WGS) entry which is preliminary data.</text>
</comment>
<dbReference type="InterPro" id="IPR024078">
    <property type="entry name" value="LmbE-like_dom_sf"/>
</dbReference>
<gene>
    <name evidence="2 4" type="primary">mca</name>
    <name evidence="4" type="ORF">ARTSIC4J27_2994</name>
</gene>
<dbReference type="Pfam" id="PF02585">
    <property type="entry name" value="PIG-L"/>
    <property type="match status" value="1"/>
</dbReference>
<protein>
    <recommendedName>
        <fullName evidence="2">Mycothiol S-conjugate amidase</fullName>
        <ecNumber evidence="2">3.5.1.115</ecNumber>
    </recommendedName>
</protein>
<evidence type="ECO:0000256" key="3">
    <source>
        <dbReference type="SAM" id="MobiDB-lite"/>
    </source>
</evidence>
<keyword evidence="1 2" id="KW-0862">Zinc</keyword>
<dbReference type="InterPro" id="IPR017811">
    <property type="entry name" value="Mca"/>
</dbReference>
<dbReference type="Gene3D" id="3.40.50.10320">
    <property type="entry name" value="LmbE-like"/>
    <property type="match status" value="1"/>
</dbReference>
<dbReference type="PANTHER" id="PTHR12993:SF11">
    <property type="entry name" value="N-ACETYLGLUCOSAMINYL-PHOSPHATIDYLINOSITOL DE-N-ACETYLASE"/>
    <property type="match status" value="1"/>
</dbReference>
<dbReference type="AlphaFoldDB" id="A0A024H575"/>
<dbReference type="PANTHER" id="PTHR12993">
    <property type="entry name" value="N-ACETYLGLUCOSAMINYL-PHOSPHATIDYLINOSITOL DE-N-ACETYLASE-RELATED"/>
    <property type="match status" value="1"/>
</dbReference>
<feature type="binding site" evidence="2">
    <location>
        <position position="154"/>
    </location>
    <ligand>
        <name>Zn(2+)</name>
        <dbReference type="ChEBI" id="CHEBI:29105"/>
    </ligand>
</feature>
<organism evidence="4 5">
    <name type="scientific">Pseudarthrobacter siccitolerans</name>
    <dbReference type="NCBI Taxonomy" id="861266"/>
    <lineage>
        <taxon>Bacteria</taxon>
        <taxon>Bacillati</taxon>
        <taxon>Actinomycetota</taxon>
        <taxon>Actinomycetes</taxon>
        <taxon>Micrococcales</taxon>
        <taxon>Micrococcaceae</taxon>
        <taxon>Pseudarthrobacter</taxon>
    </lineage>
</organism>
<reference evidence="5" key="1">
    <citation type="journal article" date="2014" name="Genome Announc.">
        <title>Genome Sequence of Arthrobacter siccitolerans 4J27, a Xeroprotectant-Producing Desiccation-Tolerant Microorganism.</title>
        <authorList>
            <person name="Manzanera M."/>
            <person name="Santa-Cruz-Calvo L."/>
            <person name="Vilchez J.I."/>
            <person name="Garcia-Fontana C."/>
            <person name="Silva-Castro G.A."/>
            <person name="Calvo C."/>
            <person name="Gonzalez-Lopez J."/>
        </authorList>
    </citation>
    <scope>NUCLEOTIDE SEQUENCE [LARGE SCALE GENOMIC DNA]</scope>
    <source>
        <strain evidence="5">4J27</strain>
    </source>
</reference>
<evidence type="ECO:0000313" key="5">
    <source>
        <dbReference type="Proteomes" id="UP000035722"/>
    </source>
</evidence>
<dbReference type="EC" id="3.5.1.115" evidence="2"/>
<keyword evidence="2 4" id="KW-0378">Hydrolase</keyword>
<name>A0A024H575_9MICC</name>
<dbReference type="InterPro" id="IPR003737">
    <property type="entry name" value="GlcNAc_PI_deacetylase-related"/>
</dbReference>
<dbReference type="EMBL" id="CAQI01000046">
    <property type="protein sequence ID" value="CCQ47017.1"/>
    <property type="molecule type" value="Genomic_DNA"/>
</dbReference>
<comment type="subunit">
    <text evidence="2">Monomer.</text>
</comment>
<evidence type="ECO:0000256" key="1">
    <source>
        <dbReference type="ARBA" id="ARBA00022833"/>
    </source>
</evidence>
<dbReference type="Proteomes" id="UP000035722">
    <property type="component" value="Unassembled WGS sequence"/>
</dbReference>
<dbReference type="OrthoDB" id="158614at2"/>
<comment type="function">
    <text evidence="2">A mycothiol (MSH, N-acetylcysteinyl-glucosaminyl-inositol) S-conjugate amidase, it recycles conjugated MSH to the N-acetyl cysteine conjugate (AcCys S-conjugate, a mercapturic acid) and the MSH precursor. Involved in MSH-dependent detoxification of a number of alkylating agents and antibiotics.</text>
</comment>
<proteinExistence type="inferred from homology"/>
<comment type="catalytic activity">
    <reaction evidence="2">
        <text>mycothiol S-conjugate + H2O = an N-acetyl-L-cysteine-S-conjugate + 1D-myo-inositol 2-amino-2-deoxy-alpha-D-glucopyranoside</text>
        <dbReference type="Rhea" id="RHEA:36543"/>
        <dbReference type="ChEBI" id="CHEBI:15377"/>
        <dbReference type="ChEBI" id="CHEBI:58718"/>
        <dbReference type="ChEBI" id="CHEBI:58886"/>
        <dbReference type="ChEBI" id="CHEBI:59633"/>
        <dbReference type="EC" id="3.5.1.115"/>
    </reaction>
</comment>
<dbReference type="GO" id="GO:0016811">
    <property type="term" value="F:hydrolase activity, acting on carbon-nitrogen (but not peptide) bonds, in linear amides"/>
    <property type="evidence" value="ECO:0007669"/>
    <property type="project" value="TreeGrafter"/>
</dbReference>
<feature type="binding site" evidence="2">
    <location>
        <position position="26"/>
    </location>
    <ligand>
        <name>Zn(2+)</name>
        <dbReference type="ChEBI" id="CHEBI:29105"/>
    </ligand>
</feature>
<evidence type="ECO:0000256" key="2">
    <source>
        <dbReference type="HAMAP-Rule" id="MF_01482"/>
    </source>
</evidence>
<dbReference type="GO" id="GO:0008270">
    <property type="term" value="F:zinc ion binding"/>
    <property type="evidence" value="ECO:0007669"/>
    <property type="project" value="UniProtKB-UniRule"/>
</dbReference>
<feature type="binding site" evidence="2">
    <location>
        <position position="23"/>
    </location>
    <ligand>
        <name>Zn(2+)</name>
        <dbReference type="ChEBI" id="CHEBI:29105"/>
    </ligand>
</feature>
<keyword evidence="5" id="KW-1185">Reference proteome</keyword>
<keyword evidence="2" id="KW-0479">Metal-binding</keyword>
<dbReference type="HAMAP" id="MF_01482">
    <property type="entry name" value="Mca"/>
    <property type="match status" value="1"/>
</dbReference>
<dbReference type="GO" id="GO:0010126">
    <property type="term" value="P:mycothiol metabolic process"/>
    <property type="evidence" value="ECO:0007669"/>
    <property type="project" value="UniProtKB-UniRule"/>
</dbReference>
<dbReference type="NCBIfam" id="TIGR03446">
    <property type="entry name" value="mycothiol_Mca"/>
    <property type="match status" value="1"/>
</dbReference>
<feature type="region of interest" description="Disordered" evidence="3">
    <location>
        <begin position="1"/>
        <end position="32"/>
    </location>
</feature>
<dbReference type="STRING" id="861266.ARTSIC4J27_2994"/>
<dbReference type="GO" id="GO:0010127">
    <property type="term" value="P:mycothiol-dependent detoxification"/>
    <property type="evidence" value="ECO:0007669"/>
    <property type="project" value="UniProtKB-UniRule"/>
</dbReference>